<feature type="domain" description="PDEase" evidence="4">
    <location>
        <begin position="1"/>
        <end position="200"/>
    </location>
</feature>
<dbReference type="InterPro" id="IPR002073">
    <property type="entry name" value="PDEase_catalytic_dom"/>
</dbReference>
<feature type="binding site" evidence="3">
    <location>
        <position position="102"/>
    </location>
    <ligand>
        <name>Zn(2+)</name>
        <dbReference type="ChEBI" id="CHEBI:29105"/>
        <label>1</label>
    </ligand>
</feature>
<evidence type="ECO:0000313" key="5">
    <source>
        <dbReference type="EMBL" id="KFH11805.1"/>
    </source>
</evidence>
<dbReference type="InterPro" id="IPR036971">
    <property type="entry name" value="PDEase_catalytic_dom_sf"/>
</dbReference>
<dbReference type="AlphaFoldDB" id="A0A086QGS3"/>
<dbReference type="Proteomes" id="UP000028821">
    <property type="component" value="Unassembled WGS sequence"/>
</dbReference>
<dbReference type="GO" id="GO:0046872">
    <property type="term" value="F:metal ion binding"/>
    <property type="evidence" value="ECO:0007669"/>
    <property type="project" value="UniProtKB-KW"/>
</dbReference>
<proteinExistence type="predicted"/>
<dbReference type="EC" id="3.1.4.17" evidence="5"/>
<evidence type="ECO:0000256" key="2">
    <source>
        <dbReference type="ARBA" id="ARBA00022801"/>
    </source>
</evidence>
<dbReference type="GO" id="GO:0004114">
    <property type="term" value="F:3',5'-cyclic-nucleotide phosphodiesterase activity"/>
    <property type="evidence" value="ECO:0007669"/>
    <property type="project" value="UniProtKB-EC"/>
</dbReference>
<organism evidence="5 6">
    <name type="scientific">Toxoplasma gondii MAS</name>
    <dbReference type="NCBI Taxonomy" id="943118"/>
    <lineage>
        <taxon>Eukaryota</taxon>
        <taxon>Sar</taxon>
        <taxon>Alveolata</taxon>
        <taxon>Apicomplexa</taxon>
        <taxon>Conoidasida</taxon>
        <taxon>Coccidia</taxon>
        <taxon>Eucoccidiorida</taxon>
        <taxon>Eimeriorina</taxon>
        <taxon>Sarcocystidae</taxon>
        <taxon>Toxoplasma</taxon>
    </lineage>
</organism>
<reference evidence="5 6" key="1">
    <citation type="submission" date="2014-04" db="EMBL/GenBank/DDBJ databases">
        <authorList>
            <person name="Sibley D."/>
            <person name="Venepally P."/>
            <person name="Karamycheva S."/>
            <person name="Hadjithomas M."/>
            <person name="Khan A."/>
            <person name="Brunk B."/>
            <person name="Roos D."/>
            <person name="Caler E."/>
            <person name="Lorenzi H."/>
        </authorList>
    </citation>
    <scope>NUCLEOTIDE SEQUENCE [LARGE SCALE GENOMIC DNA]</scope>
    <source>
        <strain evidence="5 6">MAS</strain>
    </source>
</reference>
<dbReference type="Pfam" id="PF00233">
    <property type="entry name" value="PDEase_I"/>
    <property type="match status" value="1"/>
</dbReference>
<accession>A0A086QGS3</accession>
<comment type="caution">
    <text evidence="5">The sequence shown here is derived from an EMBL/GenBank/DDBJ whole genome shotgun (WGS) entry which is preliminary data.</text>
</comment>
<keyword evidence="2 5" id="KW-0378">Hydrolase</keyword>
<evidence type="ECO:0000259" key="4">
    <source>
        <dbReference type="PROSITE" id="PS51845"/>
    </source>
</evidence>
<name>A0A086QGS3_TOXGO</name>
<dbReference type="PANTHER" id="PTHR11347">
    <property type="entry name" value="CYCLIC NUCLEOTIDE PHOSPHODIESTERASE"/>
    <property type="match status" value="1"/>
</dbReference>
<dbReference type="InterPro" id="IPR023088">
    <property type="entry name" value="PDEase"/>
</dbReference>
<sequence length="282" mass="31261">MFFSIPPRRACVPLDVHLLDVSFPGSCVAPAPALKCFFLLLGDSQDYHMVRSLIIDLILATDMKNHFETVSRFRVRRNALDFDLSSEEDFWFAVKIIMKCADLSHCSVPWSQHFQWCQRLSVEFYDQGDEEVARHLPMSPLCDREKHSEVAKSQLGFMSFVAVPLFEELMAIDGTGNIEKYCISVMKTNASHWEALSSAAVPVPLLGEAPSPDVAPPLLHLIDGSGAAAVHPGSKAAEIANRYASSTVTTLDLTCLVYRTQLNRARRSSQQSGRRVSEGTSA</sequence>
<dbReference type="VEuPathDB" id="ToxoDB:TGMAS_202540C"/>
<evidence type="ECO:0000256" key="3">
    <source>
        <dbReference type="PIRSR" id="PIRSR623088-3"/>
    </source>
</evidence>
<gene>
    <name evidence="5" type="ORF">TGMAS_202540C</name>
</gene>
<keyword evidence="1 3" id="KW-0479">Metal-binding</keyword>
<dbReference type="PROSITE" id="PS51845">
    <property type="entry name" value="PDEASE_I_2"/>
    <property type="match status" value="1"/>
</dbReference>
<dbReference type="Gene3D" id="1.10.1300.10">
    <property type="entry name" value="3'5'-cyclic nucleotide phosphodiesterase, catalytic domain"/>
    <property type="match status" value="1"/>
</dbReference>
<protein>
    <submittedName>
        <fullName evidence="5">3'5'-cyclic nucleotide phosphodiesterase domain-containing protein</fullName>
        <ecNumber evidence="5">3.1.4.17</ecNumber>
    </submittedName>
</protein>
<evidence type="ECO:0000256" key="1">
    <source>
        <dbReference type="ARBA" id="ARBA00022723"/>
    </source>
</evidence>
<dbReference type="EMBL" id="AEXC02001604">
    <property type="protein sequence ID" value="KFH11805.1"/>
    <property type="molecule type" value="Genomic_DNA"/>
</dbReference>
<evidence type="ECO:0000313" key="6">
    <source>
        <dbReference type="Proteomes" id="UP000028821"/>
    </source>
</evidence>
<dbReference type="GO" id="GO:0007165">
    <property type="term" value="P:signal transduction"/>
    <property type="evidence" value="ECO:0007669"/>
    <property type="project" value="InterPro"/>
</dbReference>
<dbReference type="SUPFAM" id="SSF109604">
    <property type="entry name" value="HD-domain/PDEase-like"/>
    <property type="match status" value="1"/>
</dbReference>
<dbReference type="PRINTS" id="PR00387">
    <property type="entry name" value="PDIESTERASE1"/>
</dbReference>